<organism evidence="1 2">
    <name type="scientific">Tanacetum coccineum</name>
    <dbReference type="NCBI Taxonomy" id="301880"/>
    <lineage>
        <taxon>Eukaryota</taxon>
        <taxon>Viridiplantae</taxon>
        <taxon>Streptophyta</taxon>
        <taxon>Embryophyta</taxon>
        <taxon>Tracheophyta</taxon>
        <taxon>Spermatophyta</taxon>
        <taxon>Magnoliopsida</taxon>
        <taxon>eudicotyledons</taxon>
        <taxon>Gunneridae</taxon>
        <taxon>Pentapetalae</taxon>
        <taxon>asterids</taxon>
        <taxon>campanulids</taxon>
        <taxon>Asterales</taxon>
        <taxon>Asteraceae</taxon>
        <taxon>Asteroideae</taxon>
        <taxon>Anthemideae</taxon>
        <taxon>Anthemidinae</taxon>
        <taxon>Tanacetum</taxon>
    </lineage>
</organism>
<reference evidence="1" key="1">
    <citation type="journal article" date="2022" name="Int. J. Mol. Sci.">
        <title>Draft Genome of Tanacetum Coccineum: Genomic Comparison of Closely Related Tanacetum-Family Plants.</title>
        <authorList>
            <person name="Yamashiro T."/>
            <person name="Shiraishi A."/>
            <person name="Nakayama K."/>
            <person name="Satake H."/>
        </authorList>
    </citation>
    <scope>NUCLEOTIDE SEQUENCE</scope>
</reference>
<protein>
    <submittedName>
        <fullName evidence="1">Uncharacterized protein</fullName>
    </submittedName>
</protein>
<sequence>MSMVYGGIGDQLPLVVIKAYRSVWENRILEVFMLEKSSGVGEVILIEIGMRLVIIVSVGDIEVALEVWRVGVWAMNLWDNRVCGEVVEEILGRGNFMWVEFKVSVSVWEFSRNLERRRVLMVGVVIRAKVLERYEGIVWRSDIFTLCEVSWGESTESNLVIVSSLESYSRVDIVREGATELTKAVSDSIQIDKEERLCFINISISIDSHLGVTHTRVRTVLCSSEMIYFYRNECWRSVGDADWEDGEECYSNTEEAVVMVGGDGDERYMSGTCEWRIQSLVYEWSIGRPSQRAVYGCGSDLLVYQVDSSADVHGDTMSTKGIQDFVLVLEVRGDDHRQCLQCALTLRVVTLLTDMCSIVLYSITYNIFDYVLGAI</sequence>
<dbReference type="EMBL" id="BQNB010016671">
    <property type="protein sequence ID" value="GJT54426.1"/>
    <property type="molecule type" value="Genomic_DNA"/>
</dbReference>
<comment type="caution">
    <text evidence="1">The sequence shown here is derived from an EMBL/GenBank/DDBJ whole genome shotgun (WGS) entry which is preliminary data.</text>
</comment>
<name>A0ABQ5ETS2_9ASTR</name>
<dbReference type="Proteomes" id="UP001151760">
    <property type="component" value="Unassembled WGS sequence"/>
</dbReference>
<reference evidence="1" key="2">
    <citation type="submission" date="2022-01" db="EMBL/GenBank/DDBJ databases">
        <authorList>
            <person name="Yamashiro T."/>
            <person name="Shiraishi A."/>
            <person name="Satake H."/>
            <person name="Nakayama K."/>
        </authorList>
    </citation>
    <scope>NUCLEOTIDE SEQUENCE</scope>
</reference>
<evidence type="ECO:0000313" key="1">
    <source>
        <dbReference type="EMBL" id="GJT54426.1"/>
    </source>
</evidence>
<gene>
    <name evidence="1" type="ORF">Tco_0989480</name>
</gene>
<proteinExistence type="predicted"/>
<keyword evidence="2" id="KW-1185">Reference proteome</keyword>
<accession>A0ABQ5ETS2</accession>
<evidence type="ECO:0000313" key="2">
    <source>
        <dbReference type="Proteomes" id="UP001151760"/>
    </source>
</evidence>